<accession>A0AAU8BDV8</accession>
<dbReference type="InterPro" id="IPR036890">
    <property type="entry name" value="HATPase_C_sf"/>
</dbReference>
<dbReference type="EMBL" id="CP115920">
    <property type="protein sequence ID" value="XCD14861.1"/>
    <property type="molecule type" value="Genomic_DNA"/>
</dbReference>
<dbReference type="Gene3D" id="3.30.565.10">
    <property type="entry name" value="Histidine kinase-like ATPase, C-terminal domain"/>
    <property type="match status" value="1"/>
</dbReference>
<dbReference type="RefSeq" id="WP_353496330.1">
    <property type="nucleotide sequence ID" value="NZ_CP115920.1"/>
</dbReference>
<proteinExistence type="predicted"/>
<evidence type="ECO:0000256" key="1">
    <source>
        <dbReference type="ARBA" id="ARBA00022527"/>
    </source>
</evidence>
<sequence>MTRFLRKFESSTDASREIATALLEFWGQQGVQTPIIHDLELCVVELANNVYEHGYQEKDDKVIEVGCRVAAKQIEITINHEGLSLESDVMNEMLSAQLQELDLDDPLSWATSGRGFYILNALMDDVTVSENNGVTRFRLIKLLP</sequence>
<keyword evidence="3" id="KW-0547">Nucleotide-binding</keyword>
<keyword evidence="3" id="KW-0067">ATP-binding</keyword>
<dbReference type="PANTHER" id="PTHR35526">
    <property type="entry name" value="ANTI-SIGMA-F FACTOR RSBW-RELATED"/>
    <property type="match status" value="1"/>
</dbReference>
<name>A0AAU8BDV8_9VIBR</name>
<organism evidence="3">
    <name type="scientific">Vibrio chaetopteri</name>
    <dbReference type="NCBI Taxonomy" id="3016528"/>
    <lineage>
        <taxon>Bacteria</taxon>
        <taxon>Pseudomonadati</taxon>
        <taxon>Pseudomonadota</taxon>
        <taxon>Gammaproteobacteria</taxon>
        <taxon>Vibrionales</taxon>
        <taxon>Vibrionaceae</taxon>
        <taxon>Vibrio</taxon>
    </lineage>
</organism>
<dbReference type="InterPro" id="IPR050267">
    <property type="entry name" value="Anti-sigma-factor_SerPK"/>
</dbReference>
<protein>
    <submittedName>
        <fullName evidence="3">ATP-binding protein</fullName>
    </submittedName>
</protein>
<dbReference type="SUPFAM" id="SSF55874">
    <property type="entry name" value="ATPase domain of HSP90 chaperone/DNA topoisomerase II/histidine kinase"/>
    <property type="match status" value="1"/>
</dbReference>
<keyword evidence="1" id="KW-0418">Kinase</keyword>
<dbReference type="Pfam" id="PF13581">
    <property type="entry name" value="HATPase_c_2"/>
    <property type="match status" value="1"/>
</dbReference>
<gene>
    <name evidence="3" type="ORF">PG915_09610</name>
</gene>
<feature type="domain" description="Histidine kinase/HSP90-like ATPase" evidence="2">
    <location>
        <begin position="10"/>
        <end position="139"/>
    </location>
</feature>
<dbReference type="PANTHER" id="PTHR35526:SF3">
    <property type="entry name" value="ANTI-SIGMA-F FACTOR RSBW"/>
    <property type="match status" value="1"/>
</dbReference>
<evidence type="ECO:0000259" key="2">
    <source>
        <dbReference type="Pfam" id="PF13581"/>
    </source>
</evidence>
<reference evidence="3" key="1">
    <citation type="submission" date="2023-01" db="EMBL/GenBank/DDBJ databases">
        <title>Vibrio sp. CB1-14 genome sequencing.</title>
        <authorList>
            <person name="Otstavnykh N."/>
            <person name="Isaeva M."/>
            <person name="Meleshko D."/>
        </authorList>
    </citation>
    <scope>NUCLEOTIDE SEQUENCE</scope>
    <source>
        <strain evidence="3">CB1-14</strain>
    </source>
</reference>
<dbReference type="AlphaFoldDB" id="A0AAU8BDV8"/>
<keyword evidence="1" id="KW-0808">Transferase</keyword>
<keyword evidence="1" id="KW-0723">Serine/threonine-protein kinase</keyword>
<dbReference type="GO" id="GO:0005524">
    <property type="term" value="F:ATP binding"/>
    <property type="evidence" value="ECO:0007669"/>
    <property type="project" value="UniProtKB-KW"/>
</dbReference>
<dbReference type="CDD" id="cd16936">
    <property type="entry name" value="HATPase_RsbW-like"/>
    <property type="match status" value="1"/>
</dbReference>
<evidence type="ECO:0000313" key="3">
    <source>
        <dbReference type="EMBL" id="XCD14861.1"/>
    </source>
</evidence>
<dbReference type="GO" id="GO:0004674">
    <property type="term" value="F:protein serine/threonine kinase activity"/>
    <property type="evidence" value="ECO:0007669"/>
    <property type="project" value="UniProtKB-KW"/>
</dbReference>
<dbReference type="KEGG" id="vck:PG915_09610"/>
<dbReference type="InterPro" id="IPR003594">
    <property type="entry name" value="HATPase_dom"/>
</dbReference>